<protein>
    <submittedName>
        <fullName evidence="1">Uncharacterized protein</fullName>
    </submittedName>
</protein>
<organism evidence="1">
    <name type="scientific">Arundo donax</name>
    <name type="common">Giant reed</name>
    <name type="synonym">Donax arundinaceus</name>
    <dbReference type="NCBI Taxonomy" id="35708"/>
    <lineage>
        <taxon>Eukaryota</taxon>
        <taxon>Viridiplantae</taxon>
        <taxon>Streptophyta</taxon>
        <taxon>Embryophyta</taxon>
        <taxon>Tracheophyta</taxon>
        <taxon>Spermatophyta</taxon>
        <taxon>Magnoliopsida</taxon>
        <taxon>Liliopsida</taxon>
        <taxon>Poales</taxon>
        <taxon>Poaceae</taxon>
        <taxon>PACMAD clade</taxon>
        <taxon>Arundinoideae</taxon>
        <taxon>Arundineae</taxon>
        <taxon>Arundo</taxon>
    </lineage>
</organism>
<dbReference type="EMBL" id="GBRH01167637">
    <property type="protein sequence ID" value="JAE30259.1"/>
    <property type="molecule type" value="Transcribed_RNA"/>
</dbReference>
<proteinExistence type="predicted"/>
<accession>A0A0A9H386</accession>
<name>A0A0A9H386_ARUDO</name>
<dbReference type="AlphaFoldDB" id="A0A0A9H386"/>
<evidence type="ECO:0000313" key="1">
    <source>
        <dbReference type="EMBL" id="JAE30259.1"/>
    </source>
</evidence>
<reference evidence="1" key="1">
    <citation type="submission" date="2014-09" db="EMBL/GenBank/DDBJ databases">
        <authorList>
            <person name="Magalhaes I.L.F."/>
            <person name="Oliveira U."/>
            <person name="Santos F.R."/>
            <person name="Vidigal T.H.D.A."/>
            <person name="Brescovit A.D."/>
            <person name="Santos A.J."/>
        </authorList>
    </citation>
    <scope>NUCLEOTIDE SEQUENCE</scope>
    <source>
        <tissue evidence="1">Shoot tissue taken approximately 20 cm above the soil surface</tissue>
    </source>
</reference>
<sequence length="29" mass="3109">MDENFEIIASLATSVELSTTTDEAPVLIV</sequence>
<reference evidence="1" key="2">
    <citation type="journal article" date="2015" name="Data Brief">
        <title>Shoot transcriptome of the giant reed, Arundo donax.</title>
        <authorList>
            <person name="Barrero R.A."/>
            <person name="Guerrero F.D."/>
            <person name="Moolhuijzen P."/>
            <person name="Goolsby J.A."/>
            <person name="Tidwell J."/>
            <person name="Bellgard S.E."/>
            <person name="Bellgard M.I."/>
        </authorList>
    </citation>
    <scope>NUCLEOTIDE SEQUENCE</scope>
    <source>
        <tissue evidence="1">Shoot tissue taken approximately 20 cm above the soil surface</tissue>
    </source>
</reference>